<proteinExistence type="predicted"/>
<dbReference type="KEGG" id="rox:BV494_22165"/>
<evidence type="ECO:0000313" key="3">
    <source>
        <dbReference type="EMBL" id="AVF37632.1"/>
    </source>
</evidence>
<dbReference type="Proteomes" id="UP000239197">
    <property type="component" value="Plasmid unnamed1"/>
</dbReference>
<reference evidence="4" key="1">
    <citation type="submission" date="2017-01" db="EMBL/GenBank/DDBJ databases">
        <title>Genome sequence of Rouxiella sp. ERMR1:05.</title>
        <authorList>
            <person name="Kumar R."/>
            <person name="Singh D."/>
            <person name="Kumar S."/>
        </authorList>
    </citation>
    <scope>NUCLEOTIDE SEQUENCE [LARGE SCALE GENOMIC DNA]</scope>
    <source>
        <strain evidence="4">ERMR1:05</strain>
        <plasmid evidence="4">unnamed1</plasmid>
    </source>
</reference>
<dbReference type="InterPro" id="IPR008928">
    <property type="entry name" value="6-hairpin_glycosidase_sf"/>
</dbReference>
<organism evidence="3 4">
    <name type="scientific">Rahnella sikkimica</name>
    <dbReference type="NCBI Taxonomy" id="1805933"/>
    <lineage>
        <taxon>Bacteria</taxon>
        <taxon>Pseudomonadati</taxon>
        <taxon>Pseudomonadota</taxon>
        <taxon>Gammaproteobacteria</taxon>
        <taxon>Enterobacterales</taxon>
        <taxon>Yersiniaceae</taxon>
        <taxon>Rahnella</taxon>
    </lineage>
</organism>
<sequence>MSQGIQKNSSLRFHRNSRFLSAADGLLPALQQTRLQPVGVVDVIADTSEALGWKAIKSPLPASLIERELAPGDEVIIDFGTHCVGYFGLHCESAGSPPDAPAHLQFIFGETAAEMGVPFSEYSGWLSSSWLQQADIYLDVLPEQVRLPRRYCCRYVKIKVISTSAKFNLKLSDIHLNTLTSADSTSLARLHHPDALLDQIDQVSVLTLRNCMQEVFEDGPKRDRRLWLGDLRLQALVNYQTFEQNDLVKRCLYLFAGVTREDGMVSSNLFMKPDVIADDTFLFDYALFFVATLADYIAATNDQQTLEDLWPTAWRQVELALGRVSEKGIVQDSDDWWAFIDWHESLNKQAPAQGVLIYCLMKARELARKIDGENVTLLTAKIDELKNAAMEQLWDENKGFFVSGAAQQTSCASQIWLVLAEIGDNDFRSQLISRLLANPPEIGMNTPYMMHHFIDALISVGETRRATLEIKKYWGGMVQAGADTFWELYDPKRPDFSPYGSKLINSYCHAWSCTPAYFLRKYGL</sequence>
<dbReference type="InterPro" id="IPR012341">
    <property type="entry name" value="6hp_glycosidase-like_sf"/>
</dbReference>
<keyword evidence="3" id="KW-0378">Hydrolase</keyword>
<name>A0A2L1UXF4_9GAMM</name>
<dbReference type="SUPFAM" id="SSF48208">
    <property type="entry name" value="Six-hairpin glycosidases"/>
    <property type="match status" value="1"/>
</dbReference>
<dbReference type="PANTHER" id="PTHR34987:SF4">
    <property type="entry name" value="ALPHA-L-RHAMNOSIDASE C-TERMINAL DOMAIN-CONTAINING PROTEIN"/>
    <property type="match status" value="1"/>
</dbReference>
<dbReference type="GO" id="GO:0016787">
    <property type="term" value="F:hydrolase activity"/>
    <property type="evidence" value="ECO:0007669"/>
    <property type="project" value="UniProtKB-KW"/>
</dbReference>
<accession>A0A2L1UXF4</accession>
<dbReference type="PANTHER" id="PTHR34987">
    <property type="entry name" value="C, PUTATIVE (AFU_ORTHOLOGUE AFUA_3G02880)-RELATED"/>
    <property type="match status" value="1"/>
</dbReference>
<keyword evidence="4" id="KW-1185">Reference proteome</keyword>
<geneLocation type="plasmid" evidence="3 4">
    <name>unnamed1</name>
</geneLocation>
<dbReference type="GO" id="GO:0005975">
    <property type="term" value="P:carbohydrate metabolic process"/>
    <property type="evidence" value="ECO:0007669"/>
    <property type="project" value="InterPro"/>
</dbReference>
<dbReference type="OrthoDB" id="9815108at2"/>
<feature type="domain" description="Glycosyl hydrolase family 78 alpha-rhamnosidase N-terminal" evidence="2">
    <location>
        <begin position="37"/>
        <end position="177"/>
    </location>
</feature>
<protein>
    <submittedName>
        <fullName evidence="3">Sugar hydrolase</fullName>
    </submittedName>
</protein>
<dbReference type="Pfam" id="PF21104">
    <property type="entry name" value="Glyco_hydro_78_N"/>
    <property type="match status" value="1"/>
</dbReference>
<keyword evidence="3" id="KW-0614">Plasmid</keyword>
<dbReference type="Pfam" id="PF17389">
    <property type="entry name" value="Bac_rhamnosid6H"/>
    <property type="match status" value="1"/>
</dbReference>
<dbReference type="InterPro" id="IPR049164">
    <property type="entry name" value="Glyco_hydro_78_N"/>
</dbReference>
<dbReference type="Gene3D" id="1.50.10.10">
    <property type="match status" value="1"/>
</dbReference>
<dbReference type="AlphaFoldDB" id="A0A2L1UXF4"/>
<evidence type="ECO:0000313" key="4">
    <source>
        <dbReference type="Proteomes" id="UP000239197"/>
    </source>
</evidence>
<gene>
    <name evidence="3" type="ORF">BV494_22165</name>
</gene>
<feature type="domain" description="Alpha-L-rhamnosidase six-hairpin glycosidase" evidence="1">
    <location>
        <begin position="194"/>
        <end position="521"/>
    </location>
</feature>
<dbReference type="EMBL" id="CP019063">
    <property type="protein sequence ID" value="AVF37632.1"/>
    <property type="molecule type" value="Genomic_DNA"/>
</dbReference>
<evidence type="ECO:0000259" key="1">
    <source>
        <dbReference type="Pfam" id="PF17389"/>
    </source>
</evidence>
<evidence type="ECO:0000259" key="2">
    <source>
        <dbReference type="Pfam" id="PF21104"/>
    </source>
</evidence>
<dbReference type="RefSeq" id="WP_104924972.1">
    <property type="nucleotide sequence ID" value="NZ_CP019063.1"/>
</dbReference>
<dbReference type="InterPro" id="IPR035396">
    <property type="entry name" value="Bac_rhamnosid6H"/>
</dbReference>